<proteinExistence type="predicted"/>
<organism evidence="1 2">
    <name type="scientific">Hyalomma asiaticum</name>
    <name type="common">Tick</name>
    <dbReference type="NCBI Taxonomy" id="266040"/>
    <lineage>
        <taxon>Eukaryota</taxon>
        <taxon>Metazoa</taxon>
        <taxon>Ecdysozoa</taxon>
        <taxon>Arthropoda</taxon>
        <taxon>Chelicerata</taxon>
        <taxon>Arachnida</taxon>
        <taxon>Acari</taxon>
        <taxon>Parasitiformes</taxon>
        <taxon>Ixodida</taxon>
        <taxon>Ixodoidea</taxon>
        <taxon>Ixodidae</taxon>
        <taxon>Hyalomminae</taxon>
        <taxon>Hyalomma</taxon>
    </lineage>
</organism>
<gene>
    <name evidence="1" type="ORF">HPB50_004988</name>
</gene>
<evidence type="ECO:0000313" key="1">
    <source>
        <dbReference type="EMBL" id="KAH6921789.1"/>
    </source>
</evidence>
<protein>
    <submittedName>
        <fullName evidence="1">Uncharacterized protein</fullName>
    </submittedName>
</protein>
<evidence type="ECO:0000313" key="2">
    <source>
        <dbReference type="Proteomes" id="UP000821845"/>
    </source>
</evidence>
<dbReference type="EMBL" id="CM023489">
    <property type="protein sequence ID" value="KAH6921789.1"/>
    <property type="molecule type" value="Genomic_DNA"/>
</dbReference>
<comment type="caution">
    <text evidence="1">The sequence shown here is derived from an EMBL/GenBank/DDBJ whole genome shotgun (WGS) entry which is preliminary data.</text>
</comment>
<keyword evidence="2" id="KW-1185">Reference proteome</keyword>
<name>A0ACB7RMQ6_HYAAI</name>
<reference evidence="1" key="1">
    <citation type="submission" date="2020-05" db="EMBL/GenBank/DDBJ databases">
        <title>Large-scale comparative analyses of tick genomes elucidate their genetic diversity and vector capacities.</title>
        <authorList>
            <person name="Jia N."/>
            <person name="Wang J."/>
            <person name="Shi W."/>
            <person name="Du L."/>
            <person name="Sun Y."/>
            <person name="Zhan W."/>
            <person name="Jiang J."/>
            <person name="Wang Q."/>
            <person name="Zhang B."/>
            <person name="Ji P."/>
            <person name="Sakyi L.B."/>
            <person name="Cui X."/>
            <person name="Yuan T."/>
            <person name="Jiang B."/>
            <person name="Yang W."/>
            <person name="Lam T.T.-Y."/>
            <person name="Chang Q."/>
            <person name="Ding S."/>
            <person name="Wang X."/>
            <person name="Zhu J."/>
            <person name="Ruan X."/>
            <person name="Zhao L."/>
            <person name="Wei J."/>
            <person name="Que T."/>
            <person name="Du C."/>
            <person name="Cheng J."/>
            <person name="Dai P."/>
            <person name="Han X."/>
            <person name="Huang E."/>
            <person name="Gao Y."/>
            <person name="Liu J."/>
            <person name="Shao H."/>
            <person name="Ye R."/>
            <person name="Li L."/>
            <person name="Wei W."/>
            <person name="Wang X."/>
            <person name="Wang C."/>
            <person name="Yang T."/>
            <person name="Huo Q."/>
            <person name="Li W."/>
            <person name="Guo W."/>
            <person name="Chen H."/>
            <person name="Zhou L."/>
            <person name="Ni X."/>
            <person name="Tian J."/>
            <person name="Zhou Y."/>
            <person name="Sheng Y."/>
            <person name="Liu T."/>
            <person name="Pan Y."/>
            <person name="Xia L."/>
            <person name="Li J."/>
            <person name="Zhao F."/>
            <person name="Cao W."/>
        </authorList>
    </citation>
    <scope>NUCLEOTIDE SEQUENCE</scope>
    <source>
        <strain evidence="1">Hyas-2018</strain>
    </source>
</reference>
<sequence length="723" mass="79037">MIPNQDSVNPDQKERTENHDGEASSIDAESGKAKQDPGTPAGSHVPSTGATQPSPMFRDRQGQAESGVSEVSVASVPLALDSSLSMQRPSEAPSCVSSVPLPDLVSEASQTFDSGTARYRSLTLQYSPSRRRQQASTPELEQHFIDSLPVSPSTTQETSTSLLSQETQVPKFWSSASFSNLFSNPSLTNRALFRGAAQPDSFQNVKQESQEPTMSSAAIQQAGGTLSSMEASGENPVPGESATWIVPWSETAQTLDQMPGTPQAIEDAHPPSSPVTPSSSMLDSEGQRASLEASEHDEIFAETRTPWLTLFVTMFQLLTHWNFLHKYYADRCASYTTIVEGGHWERVLFAAFHHKDVVHLTFNLMSFFVSGLVLEAALGTAYFGVVFVALVSLVGSVYTSAVLAIYECTSEPQWLASCAHTFAGVTVAADVLTRTHYGRVKIRYGTSEFAYMAFWALLVEMFILFGVSTDNLLPMASGLLVGGFLAKTRPERLVFSARSPRRTVDLYVVPNAPVTFLLSATIIVAYMYGPYRSRLSMAEPELAFEYPVWQPLILATLYLPNLFQLVYVFLSLLKVGSELEQDLGHVSFLRHVAGLLVGVNLMLDGLTWAARTHTAGFNAGHPSPATHSSSCGCGVIGVLLALKIIHHERRNTRRYRYPMASFSVPLPFWVGVTIDLAHTYWTMPAGSSVGHVTGVILGLRSRQSQNRAFCELHSGRWDQFGVK</sequence>
<dbReference type="Proteomes" id="UP000821845">
    <property type="component" value="Chromosome 9"/>
</dbReference>
<accession>A0ACB7RMQ6</accession>